<dbReference type="Gene3D" id="3.40.50.2300">
    <property type="match status" value="1"/>
</dbReference>
<sequence length="203" mass="22474">MPQPTVVVIADDPIVKEGTDAYLSRVDGLRLSPIDDLPSADVLLLLTTRITESTLTLLRNAATVNRNRGRRVVLVVNEISERELVRAVELGLTHLLLRPDSTYERIVEAVCHPGDCVLPTSAIRLLAEHVKQVNSTGPQSHGLSHRDIEILRMISDGARTAEIAAKLSYSERTIKNVLQALMKRLRVRNRAHAVSWAMRAGLI</sequence>
<dbReference type="SMART" id="SM00421">
    <property type="entry name" value="HTH_LUXR"/>
    <property type="match status" value="1"/>
</dbReference>
<dbReference type="CDD" id="cd06170">
    <property type="entry name" value="LuxR_C_like"/>
    <property type="match status" value="1"/>
</dbReference>
<keyword evidence="2 5" id="KW-0238">DNA-binding</keyword>
<dbReference type="InterPro" id="IPR016032">
    <property type="entry name" value="Sig_transdc_resp-reg_C-effctor"/>
</dbReference>
<keyword evidence="1" id="KW-0805">Transcription regulation</keyword>
<name>A0A1H8EHZ1_9ACTN</name>
<dbReference type="PANTHER" id="PTHR43214:SF24">
    <property type="entry name" value="TRANSCRIPTIONAL REGULATORY PROTEIN NARL-RELATED"/>
    <property type="match status" value="1"/>
</dbReference>
<dbReference type="InterPro" id="IPR039420">
    <property type="entry name" value="WalR-like"/>
</dbReference>
<dbReference type="PRINTS" id="PR00038">
    <property type="entry name" value="HTHLUXR"/>
</dbReference>
<evidence type="ECO:0000259" key="4">
    <source>
        <dbReference type="PROSITE" id="PS50043"/>
    </source>
</evidence>
<dbReference type="OrthoDB" id="4309410at2"/>
<proteinExistence type="predicted"/>
<dbReference type="GO" id="GO:0003677">
    <property type="term" value="F:DNA binding"/>
    <property type="evidence" value="ECO:0007669"/>
    <property type="project" value="UniProtKB-KW"/>
</dbReference>
<dbReference type="Pfam" id="PF00196">
    <property type="entry name" value="GerE"/>
    <property type="match status" value="1"/>
</dbReference>
<evidence type="ECO:0000313" key="5">
    <source>
        <dbReference type="EMBL" id="SEN19105.1"/>
    </source>
</evidence>
<dbReference type="Proteomes" id="UP000181951">
    <property type="component" value="Unassembled WGS sequence"/>
</dbReference>
<evidence type="ECO:0000256" key="1">
    <source>
        <dbReference type="ARBA" id="ARBA00023015"/>
    </source>
</evidence>
<dbReference type="InterPro" id="IPR000792">
    <property type="entry name" value="Tscrpt_reg_LuxR_C"/>
</dbReference>
<dbReference type="AlphaFoldDB" id="A0A1H8EHZ1"/>
<reference evidence="5 6" key="1">
    <citation type="submission" date="2016-10" db="EMBL/GenBank/DDBJ databases">
        <authorList>
            <person name="de Groot N.N."/>
        </authorList>
    </citation>
    <scope>NUCLEOTIDE SEQUENCE [LARGE SCALE GENOMIC DNA]</scope>
    <source>
        <strain evidence="5 6">CGMCC 4.2026</strain>
    </source>
</reference>
<dbReference type="STRING" id="310780.SAMN05216267_1002219"/>
<evidence type="ECO:0000256" key="2">
    <source>
        <dbReference type="ARBA" id="ARBA00023125"/>
    </source>
</evidence>
<evidence type="ECO:0000313" key="6">
    <source>
        <dbReference type="Proteomes" id="UP000181951"/>
    </source>
</evidence>
<keyword evidence="3" id="KW-0804">Transcription</keyword>
<dbReference type="EMBL" id="FODD01000002">
    <property type="protein sequence ID" value="SEN19105.1"/>
    <property type="molecule type" value="Genomic_DNA"/>
</dbReference>
<keyword evidence="6" id="KW-1185">Reference proteome</keyword>
<organism evidence="5 6">
    <name type="scientific">Actinacidiphila rubida</name>
    <dbReference type="NCBI Taxonomy" id="310780"/>
    <lineage>
        <taxon>Bacteria</taxon>
        <taxon>Bacillati</taxon>
        <taxon>Actinomycetota</taxon>
        <taxon>Actinomycetes</taxon>
        <taxon>Kitasatosporales</taxon>
        <taxon>Streptomycetaceae</taxon>
        <taxon>Actinacidiphila</taxon>
    </lineage>
</organism>
<protein>
    <submittedName>
        <fullName evidence="5">DNA-binding response regulator, NarL/FixJ family, contains REC and HTH domains</fullName>
    </submittedName>
</protein>
<evidence type="ECO:0000256" key="3">
    <source>
        <dbReference type="ARBA" id="ARBA00023163"/>
    </source>
</evidence>
<gene>
    <name evidence="5" type="ORF">SAMN05216267_1002219</name>
</gene>
<dbReference type="PROSITE" id="PS00622">
    <property type="entry name" value="HTH_LUXR_1"/>
    <property type="match status" value="1"/>
</dbReference>
<dbReference type="PANTHER" id="PTHR43214">
    <property type="entry name" value="TWO-COMPONENT RESPONSE REGULATOR"/>
    <property type="match status" value="1"/>
</dbReference>
<dbReference type="PROSITE" id="PS50043">
    <property type="entry name" value="HTH_LUXR_2"/>
    <property type="match status" value="1"/>
</dbReference>
<feature type="domain" description="HTH luxR-type" evidence="4">
    <location>
        <begin position="136"/>
        <end position="201"/>
    </location>
</feature>
<accession>A0A1H8EHZ1</accession>
<dbReference type="GO" id="GO:0006355">
    <property type="term" value="P:regulation of DNA-templated transcription"/>
    <property type="evidence" value="ECO:0007669"/>
    <property type="project" value="InterPro"/>
</dbReference>
<dbReference type="RefSeq" id="WP_069462114.1">
    <property type="nucleotide sequence ID" value="NZ_FODD01000002.1"/>
</dbReference>
<dbReference type="SUPFAM" id="SSF46894">
    <property type="entry name" value="C-terminal effector domain of the bipartite response regulators"/>
    <property type="match status" value="1"/>
</dbReference>